<keyword evidence="1" id="KW-1133">Transmembrane helix</keyword>
<keyword evidence="1" id="KW-0812">Transmembrane</keyword>
<dbReference type="Proteomes" id="UP001497744">
    <property type="component" value="Unassembled WGS sequence"/>
</dbReference>
<evidence type="ECO:0000256" key="1">
    <source>
        <dbReference type="SAM" id="Phobius"/>
    </source>
</evidence>
<comment type="caution">
    <text evidence="2">The sequence shown here is derived from an EMBL/GenBank/DDBJ whole genome shotgun (WGS) entry which is preliminary data.</text>
</comment>
<dbReference type="EMBL" id="BPLF01000004">
    <property type="protein sequence ID" value="GIX65071.1"/>
    <property type="molecule type" value="Genomic_DNA"/>
</dbReference>
<reference evidence="2 3" key="1">
    <citation type="submission" date="2021-06" db="EMBL/GenBank/DDBJ databases">
        <title>Genome sequence of Babesia caballi.</title>
        <authorList>
            <person name="Yamagishi J."/>
            <person name="Kidaka T."/>
            <person name="Ochi A."/>
        </authorList>
    </citation>
    <scope>NUCLEOTIDE SEQUENCE [LARGE SCALE GENOMIC DNA]</scope>
    <source>
        <strain evidence="2">USDA-D6B2</strain>
    </source>
</reference>
<protein>
    <submittedName>
        <fullName evidence="2">Variant erythrocyte surface antigen-1 family protein</fullName>
    </submittedName>
</protein>
<evidence type="ECO:0000313" key="2">
    <source>
        <dbReference type="EMBL" id="GIX65071.1"/>
    </source>
</evidence>
<dbReference type="RefSeq" id="XP_067717140.1">
    <property type="nucleotide sequence ID" value="XM_067861039.1"/>
</dbReference>
<keyword evidence="3" id="KW-1185">Reference proteome</keyword>
<accession>A0AAV4LXY6</accession>
<dbReference type="GeneID" id="94196552"/>
<evidence type="ECO:0000313" key="3">
    <source>
        <dbReference type="Proteomes" id="UP001497744"/>
    </source>
</evidence>
<keyword evidence="1" id="KW-0472">Membrane</keyword>
<proteinExistence type="predicted"/>
<sequence length="359" mass="38593">MTSGKSLTTPPTNLKEAIDWVLRVSGKDKANDNGEGKEAIESLASELIKLLNKDGSTLVSEVNGFFGTARSGLQTAVKSETSGAPYKLNAYLNDITRYGRPLGEDETIHLKKALQQDVSNPRENSGGPISKLADGLKKFIGWPQNGGKPDGQNGIGSQNYESSYNSATERWSSLKSSQHRDCVAILLGIMPVLYFGLSYLYWWCTSDSDGDPRWSKLKINGGGVPPTGGKATDLKTLLTKVGFTHTSKLNGQTTGQNIVQFINTGFNELKSAKAKSNDYPEFLKELQDKAPKSTPPTSSPLTSLYLLSYYYITNFLYEVQSTSPATPSFAGYSGVAAMAGGAYGFNLGGLGTFMSALLA</sequence>
<name>A0AAV4LXY6_BABCB</name>
<feature type="transmembrane region" description="Helical" evidence="1">
    <location>
        <begin position="182"/>
        <end position="203"/>
    </location>
</feature>
<organism evidence="2 3">
    <name type="scientific">Babesia caballi</name>
    <dbReference type="NCBI Taxonomy" id="5871"/>
    <lineage>
        <taxon>Eukaryota</taxon>
        <taxon>Sar</taxon>
        <taxon>Alveolata</taxon>
        <taxon>Apicomplexa</taxon>
        <taxon>Aconoidasida</taxon>
        <taxon>Piroplasmida</taxon>
        <taxon>Babesiidae</taxon>
        <taxon>Babesia</taxon>
    </lineage>
</organism>
<gene>
    <name evidence="2" type="ORF">BcabD6B2_45060</name>
</gene>
<dbReference type="AlphaFoldDB" id="A0AAV4LXY6"/>